<dbReference type="SUPFAM" id="SSF54593">
    <property type="entry name" value="Glyoxalase/Bleomycin resistance protein/Dihydroxybiphenyl dioxygenase"/>
    <property type="match status" value="1"/>
</dbReference>
<dbReference type="Proteomes" id="UP001225034">
    <property type="component" value="Unassembled WGS sequence"/>
</dbReference>
<sequence>MKIQTLTLLTNHLNEMKNFYHHTLDFDLVHDEAHSFSVQIGASLLVFKKTEDPVEPFYHFAMNIPQNLMKEAKAWLNSIITLNTHYGEDEVFFENWNAHAIYFTDPAGNIVELIARHDDQIPDGHLPFNSKLIMNISEIGIVTNQVQPMVQKILSKGLKEARPGSEYFAPLGDVEGLFIVVKNKRIWFFSDKPAAFFPVHVIVENIGQFTFYQVNEVLFKEISQI</sequence>
<dbReference type="InterPro" id="IPR037523">
    <property type="entry name" value="VOC_core"/>
</dbReference>
<dbReference type="Gene3D" id="3.10.180.10">
    <property type="entry name" value="2,3-Dihydroxybiphenyl 1,2-Dioxygenase, domain 1"/>
    <property type="match status" value="1"/>
</dbReference>
<keyword evidence="3" id="KW-1185">Reference proteome</keyword>
<evidence type="ECO:0000259" key="1">
    <source>
        <dbReference type="PROSITE" id="PS51819"/>
    </source>
</evidence>
<feature type="domain" description="VOC" evidence="1">
    <location>
        <begin position="2"/>
        <end position="116"/>
    </location>
</feature>
<dbReference type="InterPro" id="IPR029068">
    <property type="entry name" value="Glyas_Bleomycin-R_OHBP_Dase"/>
</dbReference>
<reference evidence="2 3" key="1">
    <citation type="submission" date="2023-07" db="EMBL/GenBank/DDBJ databases">
        <title>Genomic Encyclopedia of Type Strains, Phase IV (KMG-IV): sequencing the most valuable type-strain genomes for metagenomic binning, comparative biology and taxonomic classification.</title>
        <authorList>
            <person name="Goeker M."/>
        </authorList>
    </citation>
    <scope>NUCLEOTIDE SEQUENCE [LARGE SCALE GENOMIC DNA]</scope>
    <source>
        <strain evidence="2 3">DSM 19154</strain>
    </source>
</reference>
<organism evidence="2 3">
    <name type="scientific">Alkalicoccobacillus murimartini</name>
    <dbReference type="NCBI Taxonomy" id="171685"/>
    <lineage>
        <taxon>Bacteria</taxon>
        <taxon>Bacillati</taxon>
        <taxon>Bacillota</taxon>
        <taxon>Bacilli</taxon>
        <taxon>Bacillales</taxon>
        <taxon>Bacillaceae</taxon>
        <taxon>Alkalicoccobacillus</taxon>
    </lineage>
</organism>
<accession>A0ABT9YDR8</accession>
<evidence type="ECO:0000313" key="3">
    <source>
        <dbReference type="Proteomes" id="UP001225034"/>
    </source>
</evidence>
<dbReference type="RefSeq" id="WP_306979530.1">
    <property type="nucleotide sequence ID" value="NZ_JAUSUA010000001.1"/>
</dbReference>
<protein>
    <submittedName>
        <fullName evidence="2">Catechol 2,3-dioxygenase-like lactoylglutathione lyase family enzyme</fullName>
    </submittedName>
</protein>
<dbReference type="PROSITE" id="PS51819">
    <property type="entry name" value="VOC"/>
    <property type="match status" value="1"/>
</dbReference>
<proteinExistence type="predicted"/>
<evidence type="ECO:0000313" key="2">
    <source>
        <dbReference type="EMBL" id="MDQ0205681.1"/>
    </source>
</evidence>
<gene>
    <name evidence="2" type="ORF">J2S05_000455</name>
</gene>
<name>A0ABT9YDR8_9BACI</name>
<comment type="caution">
    <text evidence="2">The sequence shown here is derived from an EMBL/GenBank/DDBJ whole genome shotgun (WGS) entry which is preliminary data.</text>
</comment>
<dbReference type="EMBL" id="JAUSUA010000001">
    <property type="protein sequence ID" value="MDQ0205681.1"/>
    <property type="molecule type" value="Genomic_DNA"/>
</dbReference>